<evidence type="ECO:0000256" key="1">
    <source>
        <dbReference type="SAM" id="MobiDB-lite"/>
    </source>
</evidence>
<keyword evidence="4" id="KW-1185">Reference proteome</keyword>
<gene>
    <name evidence="3" type="ORF">JK360_02080</name>
</gene>
<name>A0ABS1MJI8_9ACTN</name>
<comment type="caution">
    <text evidence="3">The sequence shown here is derived from an EMBL/GenBank/DDBJ whole genome shotgun (WGS) entry which is preliminary data.</text>
</comment>
<protein>
    <recommendedName>
        <fullName evidence="5">SpdD protein</fullName>
    </recommendedName>
</protein>
<keyword evidence="2" id="KW-1133">Transmembrane helix</keyword>
<keyword evidence="2" id="KW-0472">Membrane</keyword>
<sequence length="79" mass="7739">MSNSNHSPAVPAPSADRAEPEPEAPFLSVHTTVVLLTSVVIGIVVGCLTALAGTPVAAAVVAGMAAAGAGIPVLRSLIR</sequence>
<evidence type="ECO:0000256" key="2">
    <source>
        <dbReference type="SAM" id="Phobius"/>
    </source>
</evidence>
<feature type="transmembrane region" description="Helical" evidence="2">
    <location>
        <begin position="27"/>
        <end position="51"/>
    </location>
</feature>
<keyword evidence="2" id="KW-0812">Transmembrane</keyword>
<feature type="transmembrane region" description="Helical" evidence="2">
    <location>
        <begin position="57"/>
        <end position="78"/>
    </location>
</feature>
<evidence type="ECO:0000313" key="4">
    <source>
        <dbReference type="Proteomes" id="UP000629371"/>
    </source>
</evidence>
<dbReference type="Proteomes" id="UP000629371">
    <property type="component" value="Unassembled WGS sequence"/>
</dbReference>
<dbReference type="RefSeq" id="WP_201801360.1">
    <property type="nucleotide sequence ID" value="NZ_JAERRI010000001.1"/>
</dbReference>
<feature type="region of interest" description="Disordered" evidence="1">
    <location>
        <begin position="1"/>
        <end position="23"/>
    </location>
</feature>
<proteinExistence type="predicted"/>
<reference evidence="3 4" key="1">
    <citation type="submission" date="2021-01" db="EMBL/GenBank/DDBJ databases">
        <title>WGS of actinomycetes isolated from Thailand.</title>
        <authorList>
            <person name="Thawai C."/>
        </authorList>
    </citation>
    <scope>NUCLEOTIDE SEQUENCE [LARGE SCALE GENOMIC DNA]</scope>
    <source>
        <strain evidence="3 4">CH9-7</strain>
    </source>
</reference>
<dbReference type="EMBL" id="JAERRI010000001">
    <property type="protein sequence ID" value="MBL1088193.1"/>
    <property type="molecule type" value="Genomic_DNA"/>
</dbReference>
<accession>A0ABS1MJI8</accession>
<evidence type="ECO:0008006" key="5">
    <source>
        <dbReference type="Google" id="ProtNLM"/>
    </source>
</evidence>
<organism evidence="3 4">
    <name type="scientific">Streptomyces siderophoricus</name>
    <dbReference type="NCBI Taxonomy" id="2802281"/>
    <lineage>
        <taxon>Bacteria</taxon>
        <taxon>Bacillati</taxon>
        <taxon>Actinomycetota</taxon>
        <taxon>Actinomycetes</taxon>
        <taxon>Kitasatosporales</taxon>
        <taxon>Streptomycetaceae</taxon>
        <taxon>Streptomyces</taxon>
    </lineage>
</organism>
<evidence type="ECO:0000313" key="3">
    <source>
        <dbReference type="EMBL" id="MBL1088193.1"/>
    </source>
</evidence>